<dbReference type="PANTHER" id="PTHR18964:SF169">
    <property type="entry name" value="N-ACETYLMANNOSAMINE KINASE"/>
    <property type="match status" value="1"/>
</dbReference>
<dbReference type="InterPro" id="IPR011991">
    <property type="entry name" value="ArsR-like_HTH"/>
</dbReference>
<keyword evidence="1" id="KW-0418">Kinase</keyword>
<dbReference type="InterPro" id="IPR036390">
    <property type="entry name" value="WH_DNA-bd_sf"/>
</dbReference>
<comment type="caution">
    <text evidence="1">The sequence shown here is derived from an EMBL/GenBank/DDBJ whole genome shotgun (WGS) entry which is preliminary data.</text>
</comment>
<organism evidence="1 2">
    <name type="scientific">Yoonia maritima</name>
    <dbReference type="NCBI Taxonomy" id="1435347"/>
    <lineage>
        <taxon>Bacteria</taxon>
        <taxon>Pseudomonadati</taxon>
        <taxon>Pseudomonadota</taxon>
        <taxon>Alphaproteobacteria</taxon>
        <taxon>Rhodobacterales</taxon>
        <taxon>Paracoccaceae</taxon>
        <taxon>Yoonia</taxon>
    </lineage>
</organism>
<dbReference type="SUPFAM" id="SSF46785">
    <property type="entry name" value="Winged helix' DNA-binding domain"/>
    <property type="match status" value="1"/>
</dbReference>
<gene>
    <name evidence="1" type="ORF">CLV80_105242</name>
</gene>
<protein>
    <submittedName>
        <fullName evidence="1">Putative NBD/HSP70 family sugar kinase</fullName>
    </submittedName>
</protein>
<dbReference type="Proteomes" id="UP000238007">
    <property type="component" value="Unassembled WGS sequence"/>
</dbReference>
<dbReference type="SUPFAM" id="SSF53067">
    <property type="entry name" value="Actin-like ATPase domain"/>
    <property type="match status" value="1"/>
</dbReference>
<dbReference type="Gene3D" id="3.30.420.40">
    <property type="match status" value="2"/>
</dbReference>
<dbReference type="PANTHER" id="PTHR18964">
    <property type="entry name" value="ROK (REPRESSOR, ORF, KINASE) FAMILY"/>
    <property type="match status" value="1"/>
</dbReference>
<dbReference type="AlphaFoldDB" id="A0A2T0VZH0"/>
<dbReference type="InterPro" id="IPR036388">
    <property type="entry name" value="WH-like_DNA-bd_sf"/>
</dbReference>
<dbReference type="Pfam" id="PF00480">
    <property type="entry name" value="ROK"/>
    <property type="match status" value="1"/>
</dbReference>
<evidence type="ECO:0000313" key="1">
    <source>
        <dbReference type="EMBL" id="PRY77758.1"/>
    </source>
</evidence>
<keyword evidence="2" id="KW-1185">Reference proteome</keyword>
<dbReference type="EMBL" id="PVTP01000005">
    <property type="protein sequence ID" value="PRY77758.1"/>
    <property type="molecule type" value="Genomic_DNA"/>
</dbReference>
<dbReference type="Pfam" id="PF13412">
    <property type="entry name" value="HTH_24"/>
    <property type="match status" value="1"/>
</dbReference>
<dbReference type="GO" id="GO:0006355">
    <property type="term" value="P:regulation of DNA-templated transcription"/>
    <property type="evidence" value="ECO:0007669"/>
    <property type="project" value="UniProtKB-ARBA"/>
</dbReference>
<reference evidence="1 2" key="1">
    <citation type="submission" date="2018-03" db="EMBL/GenBank/DDBJ databases">
        <title>Genomic Encyclopedia of Archaeal and Bacterial Type Strains, Phase II (KMG-II): from individual species to whole genera.</title>
        <authorList>
            <person name="Goeker M."/>
        </authorList>
    </citation>
    <scope>NUCLEOTIDE SEQUENCE [LARGE SCALE GENOMIC DNA]</scope>
    <source>
        <strain evidence="1 2">DSM 101533</strain>
    </source>
</reference>
<name>A0A2T0VZH0_9RHOB</name>
<dbReference type="CDD" id="cd00090">
    <property type="entry name" value="HTH_ARSR"/>
    <property type="match status" value="1"/>
</dbReference>
<proteinExistence type="predicted"/>
<dbReference type="GO" id="GO:0009384">
    <property type="term" value="F:N-acylmannosamine kinase activity"/>
    <property type="evidence" value="ECO:0007669"/>
    <property type="project" value="TreeGrafter"/>
</dbReference>
<dbReference type="InterPro" id="IPR043129">
    <property type="entry name" value="ATPase_NBD"/>
</dbReference>
<dbReference type="InterPro" id="IPR000600">
    <property type="entry name" value="ROK"/>
</dbReference>
<dbReference type="GO" id="GO:0019262">
    <property type="term" value="P:N-acetylneuraminate catabolic process"/>
    <property type="evidence" value="ECO:0007669"/>
    <property type="project" value="TreeGrafter"/>
</dbReference>
<keyword evidence="1" id="KW-0808">Transferase</keyword>
<evidence type="ECO:0000313" key="2">
    <source>
        <dbReference type="Proteomes" id="UP000238007"/>
    </source>
</evidence>
<sequence length="403" mass="43411">MKAGMEHTVIKSFGAGLSQRGVRNHNERLLLSLLQRHGEMPGSDLAKLSSLSPPTVSAILKRLETDGLLVRGEPTRGKVGKPSVPMRLSPDGVLSFGLKIGRRSADLLLMDFTGQVREQRHISYTFPTPEEVFGFLSKGMSEISGALPPGTAKRICGLGIAAPFEMWNWDDLVGEPSPAFLSWKDINISAQIATFSDLPVSLVNDATAACQAEHVYGRGKNFADYAYFFVGAFIGGGIVLNHSVVAGRQGNAGALGSLRSIGLHGESKQLVDMASIHLLETRLEEVDLDPAMIWQNPQDWSKITRYVEPWLGQTAQELAKASLSTCAVIDFEAILIDGSFPDEIRADLVERVRRYISNQDTRGLIPPVIESGTIGGNARALGAASGPIFSQFLLDTNAGLSVG</sequence>
<accession>A0A2T0VZH0</accession>
<dbReference type="Gene3D" id="1.10.10.10">
    <property type="entry name" value="Winged helix-like DNA-binding domain superfamily/Winged helix DNA-binding domain"/>
    <property type="match status" value="1"/>
</dbReference>